<feature type="transmembrane region" description="Helical" evidence="1">
    <location>
        <begin position="104"/>
        <end position="124"/>
    </location>
</feature>
<name>A0AAU8EXU5_9MICC</name>
<dbReference type="EMBL" id="CP159279">
    <property type="protein sequence ID" value="XCH13473.1"/>
    <property type="molecule type" value="Genomic_DNA"/>
</dbReference>
<evidence type="ECO:0000313" key="2">
    <source>
        <dbReference type="EMBL" id="XCH13473.1"/>
    </source>
</evidence>
<proteinExistence type="predicted"/>
<keyword evidence="1" id="KW-0472">Membrane</keyword>
<dbReference type="RefSeq" id="WP_353713251.1">
    <property type="nucleotide sequence ID" value="NZ_CP159279.1"/>
</dbReference>
<protein>
    <submittedName>
        <fullName evidence="2">Uncharacterized protein</fullName>
    </submittedName>
</protein>
<feature type="transmembrane region" description="Helical" evidence="1">
    <location>
        <begin position="20"/>
        <end position="42"/>
    </location>
</feature>
<gene>
    <name evidence="2" type="ORF">ABRP34_11005</name>
</gene>
<feature type="transmembrane region" description="Helical" evidence="1">
    <location>
        <begin position="54"/>
        <end position="73"/>
    </location>
</feature>
<feature type="transmembrane region" description="Helical" evidence="1">
    <location>
        <begin position="80"/>
        <end position="98"/>
    </location>
</feature>
<evidence type="ECO:0000256" key="1">
    <source>
        <dbReference type="SAM" id="Phobius"/>
    </source>
</evidence>
<keyword evidence="1" id="KW-1133">Transmembrane helix</keyword>
<organism evidence="2">
    <name type="scientific">Arthrobacter sp. K5</name>
    <dbReference type="NCBI Taxonomy" id="2839623"/>
    <lineage>
        <taxon>Bacteria</taxon>
        <taxon>Bacillati</taxon>
        <taxon>Actinomycetota</taxon>
        <taxon>Actinomycetes</taxon>
        <taxon>Micrococcales</taxon>
        <taxon>Micrococcaceae</taxon>
        <taxon>Arthrobacter</taxon>
    </lineage>
</organism>
<reference evidence="2" key="1">
    <citation type="submission" date="2024-06" db="EMBL/GenBank/DDBJ databases">
        <title>Biodegradation of dimethachlon by Arthrobacter sp. K5: mechanistic insights and ecological implications.</title>
        <authorList>
            <person name="Hu S."/>
            <person name="Lu P."/>
        </authorList>
    </citation>
    <scope>NUCLEOTIDE SEQUENCE</scope>
    <source>
        <strain evidence="2">K5</strain>
    </source>
</reference>
<dbReference type="AlphaFoldDB" id="A0AAU8EXU5"/>
<keyword evidence="1" id="KW-0812">Transmembrane</keyword>
<sequence>MSDQQLGFGEPGNIPAAVRLSAACWVASAVVAGMMPVILEVAGIDFGQSIPDWAVPYLVAFAVPLTALQVLAAQHLLHGATWARILLSVAAALSALGAPVDLTALILAGLVLTLAGATLMWVPASNRFFVLHRSVPVYPVPAPSGVDTALADTGLADTGLADTALKGEPL</sequence>
<accession>A0AAU8EXU5</accession>